<dbReference type="PANTHER" id="PTHR33988">
    <property type="entry name" value="ENDORIBONUCLEASE MAZF-RELATED"/>
    <property type="match status" value="1"/>
</dbReference>
<reference evidence="1" key="1">
    <citation type="submission" date="2018-06" db="EMBL/GenBank/DDBJ databases">
        <authorList>
            <person name="Zhirakovskaya E."/>
        </authorList>
    </citation>
    <scope>NUCLEOTIDE SEQUENCE</scope>
</reference>
<dbReference type="Gene3D" id="2.30.30.110">
    <property type="match status" value="1"/>
</dbReference>
<name>A0A3B1CZ58_9ZZZZ</name>
<dbReference type="AlphaFoldDB" id="A0A3B1CZ58"/>
<organism evidence="1">
    <name type="scientific">hydrothermal vent metagenome</name>
    <dbReference type="NCBI Taxonomy" id="652676"/>
    <lineage>
        <taxon>unclassified sequences</taxon>
        <taxon>metagenomes</taxon>
        <taxon>ecological metagenomes</taxon>
    </lineage>
</organism>
<proteinExistence type="predicted"/>
<gene>
    <name evidence="1" type="ORF">MNBD_NITROSPIRAE03-987</name>
</gene>
<dbReference type="InterPro" id="IPR011067">
    <property type="entry name" value="Plasmid_toxin/cell-grow_inhib"/>
</dbReference>
<evidence type="ECO:0008006" key="2">
    <source>
        <dbReference type="Google" id="ProtNLM"/>
    </source>
</evidence>
<accession>A0A3B1CZ58</accession>
<dbReference type="GO" id="GO:0006402">
    <property type="term" value="P:mRNA catabolic process"/>
    <property type="evidence" value="ECO:0007669"/>
    <property type="project" value="TreeGrafter"/>
</dbReference>
<dbReference type="SUPFAM" id="SSF50118">
    <property type="entry name" value="Cell growth inhibitor/plasmid maintenance toxic component"/>
    <property type="match status" value="1"/>
</dbReference>
<dbReference type="GO" id="GO:0003677">
    <property type="term" value="F:DNA binding"/>
    <property type="evidence" value="ECO:0007669"/>
    <property type="project" value="InterPro"/>
</dbReference>
<protein>
    <recommendedName>
        <fullName evidence="2">mRNA interferase</fullName>
    </recommendedName>
</protein>
<dbReference type="EMBL" id="UOGI01000125">
    <property type="protein sequence ID" value="VAX31861.1"/>
    <property type="molecule type" value="Genomic_DNA"/>
</dbReference>
<sequence length="114" mass="12525">MIEYPKRGEIYLVNLPSKPKDVKNRPALVVSLDIRNKLANDIIVVPLSTNLRQSPTHVLLKEGDGGLSKPSMAKCEQVTTIDKALLIKGPFAGKISFKKMKETEKAIMIAIGVI</sequence>
<dbReference type="Pfam" id="PF02452">
    <property type="entry name" value="PemK_toxin"/>
    <property type="match status" value="1"/>
</dbReference>
<dbReference type="GO" id="GO:0004521">
    <property type="term" value="F:RNA endonuclease activity"/>
    <property type="evidence" value="ECO:0007669"/>
    <property type="project" value="TreeGrafter"/>
</dbReference>
<dbReference type="InterPro" id="IPR003477">
    <property type="entry name" value="PemK-like"/>
</dbReference>
<evidence type="ECO:0000313" key="1">
    <source>
        <dbReference type="EMBL" id="VAX31861.1"/>
    </source>
</evidence>
<dbReference type="GO" id="GO:0016075">
    <property type="term" value="P:rRNA catabolic process"/>
    <property type="evidence" value="ECO:0007669"/>
    <property type="project" value="TreeGrafter"/>
</dbReference>
<dbReference type="PIRSF" id="PIRSF033490">
    <property type="entry name" value="MazF"/>
    <property type="match status" value="1"/>
</dbReference>
<dbReference type="PANTHER" id="PTHR33988:SF2">
    <property type="entry name" value="ENDORIBONUCLEASE MAZF"/>
    <property type="match status" value="1"/>
</dbReference>